<dbReference type="InterPro" id="IPR027417">
    <property type="entry name" value="P-loop_NTPase"/>
</dbReference>
<comment type="caution">
    <text evidence="1">The sequence shown here is derived from an EMBL/GenBank/DDBJ whole genome shotgun (WGS) entry which is preliminary data.</text>
</comment>
<protein>
    <submittedName>
        <fullName evidence="1">Shikimate kinase</fullName>
    </submittedName>
</protein>
<keyword evidence="1" id="KW-0418">Kinase</keyword>
<accession>A0A1J5TVR0</accession>
<dbReference type="PANTHER" id="PTHR37816:SF2">
    <property type="entry name" value="DNA TOPOLOGY MODULATION PROTEIN FLAR-RELATED PROTEIN"/>
    <property type="match status" value="1"/>
</dbReference>
<dbReference type="OrthoDB" id="5296079at2"/>
<dbReference type="GO" id="GO:0016301">
    <property type="term" value="F:kinase activity"/>
    <property type="evidence" value="ECO:0007669"/>
    <property type="project" value="UniProtKB-KW"/>
</dbReference>
<dbReference type="Gene3D" id="3.40.50.300">
    <property type="entry name" value="P-loop containing nucleotide triphosphate hydrolases"/>
    <property type="match status" value="1"/>
</dbReference>
<organism evidence="1 2">
    <name type="scientific">Bathymodiolus thermophilus thioautotrophic gill symbiont</name>
    <dbReference type="NCBI Taxonomy" id="2360"/>
    <lineage>
        <taxon>Bacteria</taxon>
        <taxon>Pseudomonadati</taxon>
        <taxon>Pseudomonadota</taxon>
        <taxon>Gammaproteobacteria</taxon>
        <taxon>sulfur-oxidizing symbionts</taxon>
    </lineage>
</organism>
<dbReference type="EMBL" id="MIQH01000475">
    <property type="protein sequence ID" value="OIR24915.1"/>
    <property type="molecule type" value="Genomic_DNA"/>
</dbReference>
<evidence type="ECO:0000313" key="1">
    <source>
        <dbReference type="EMBL" id="OIR24915.1"/>
    </source>
</evidence>
<sequence>MRNNNTQRILIFGNAGSGKTTLAKNYADKHDLPHLDLDELAWLDTKIPERKPLKESARLINVFVKKNKSWVIEGCYSDLLDLLESIATKMIFLNPGVDTCISNCKARPWEPHKYKTAEAQNKNLGMLLQWVSDYPVREDEFSLSAHKALFERFKGNKIERTSNERK</sequence>
<keyword evidence="1" id="KW-0808">Transferase</keyword>
<proteinExistence type="predicted"/>
<name>A0A1J5TVR0_9GAMM</name>
<dbReference type="Proteomes" id="UP000182798">
    <property type="component" value="Unassembled WGS sequence"/>
</dbReference>
<evidence type="ECO:0000313" key="2">
    <source>
        <dbReference type="Proteomes" id="UP000182798"/>
    </source>
</evidence>
<dbReference type="SUPFAM" id="SSF52540">
    <property type="entry name" value="P-loop containing nucleoside triphosphate hydrolases"/>
    <property type="match status" value="1"/>
</dbReference>
<dbReference type="AlphaFoldDB" id="A0A1J5TVR0"/>
<dbReference type="PANTHER" id="PTHR37816">
    <property type="entry name" value="YALI0E33011P"/>
    <property type="match status" value="1"/>
</dbReference>
<reference evidence="2" key="1">
    <citation type="submission" date="2016-09" db="EMBL/GenBank/DDBJ databases">
        <title>Genome Sequence of Bathymodiolus thermophilus sulfur-oxidizing gill endosymbiont.</title>
        <authorList>
            <person name="Ponnudurai R."/>
            <person name="Kleiner M."/>
            <person name="Sayavedra L."/>
            <person name="Thuermer A."/>
            <person name="Felbeck H."/>
            <person name="Schlueter R."/>
            <person name="Schweder T."/>
            <person name="Markert S."/>
        </authorList>
    </citation>
    <scope>NUCLEOTIDE SEQUENCE [LARGE SCALE GENOMIC DNA]</scope>
    <source>
        <strain evidence="2">BAT/CrabSpa'14</strain>
    </source>
</reference>
<dbReference type="InterPro" id="IPR052922">
    <property type="entry name" value="Cytidylate_Kinase-2"/>
</dbReference>
<gene>
    <name evidence="1" type="ORF">BGC33_12095</name>
</gene>